<dbReference type="PROSITE" id="PS50052">
    <property type="entry name" value="GUANYLATE_KINASE_2"/>
    <property type="match status" value="1"/>
</dbReference>
<feature type="domain" description="Guanylate kinase-like" evidence="10">
    <location>
        <begin position="6"/>
        <end position="184"/>
    </location>
</feature>
<reference evidence="12" key="1">
    <citation type="journal article" date="2019" name="Int. J. Syst. Evol. Microbiol.">
        <title>The Global Catalogue of Microorganisms (GCM) 10K type strain sequencing project: providing services to taxonomists for standard genome sequencing and annotation.</title>
        <authorList>
            <consortium name="The Broad Institute Genomics Platform"/>
            <consortium name="The Broad Institute Genome Sequencing Center for Infectious Disease"/>
            <person name="Wu L."/>
            <person name="Ma J."/>
        </authorList>
    </citation>
    <scope>NUCLEOTIDE SEQUENCE [LARGE SCALE GENOMIC DNA]</scope>
    <source>
        <strain evidence="12">NBRC 112502</strain>
    </source>
</reference>
<dbReference type="InterPro" id="IPR020590">
    <property type="entry name" value="Guanylate_kinase_CS"/>
</dbReference>
<keyword evidence="4 9" id="KW-0808">Transferase</keyword>
<dbReference type="SUPFAM" id="SSF52540">
    <property type="entry name" value="P-loop containing nucleoside triphosphate hydrolases"/>
    <property type="match status" value="1"/>
</dbReference>
<dbReference type="Proteomes" id="UP001156641">
    <property type="component" value="Unassembled WGS sequence"/>
</dbReference>
<sequence>MSNRRGLCLVLAAPSGAGKTTLSRALLEQDDALSLSVSVTTRARRPGEKEGKHYYFISQERFDEMAAAGDLLEYARVFGRSYGTPRGPVEAALSAGQDVMFDIDWQGFHQLRAAMPGDVVGVFIKPPSLEVLHHRLTKRGDAPEQVEERMKHAEAEISHAGEFDYIVENHDLDVALADLRAILRACRLETRRQAARPGL</sequence>
<dbReference type="EMBL" id="BSOS01000098">
    <property type="protein sequence ID" value="GLR68876.1"/>
    <property type="molecule type" value="Genomic_DNA"/>
</dbReference>
<dbReference type="RefSeq" id="WP_284259736.1">
    <property type="nucleotide sequence ID" value="NZ_BSOS01000098.1"/>
</dbReference>
<dbReference type="PROSITE" id="PS00856">
    <property type="entry name" value="GUANYLATE_KINASE_1"/>
    <property type="match status" value="1"/>
</dbReference>
<feature type="binding site" evidence="9">
    <location>
        <begin position="13"/>
        <end position="20"/>
    </location>
    <ligand>
        <name>ATP</name>
        <dbReference type="ChEBI" id="CHEBI:30616"/>
    </ligand>
</feature>
<evidence type="ECO:0000256" key="3">
    <source>
        <dbReference type="ARBA" id="ARBA00016296"/>
    </source>
</evidence>
<comment type="subcellular location">
    <subcellularLocation>
        <location evidence="9">Cytoplasm</location>
    </subcellularLocation>
</comment>
<dbReference type="Gene3D" id="3.40.50.300">
    <property type="entry name" value="P-loop containing nucleotide triphosphate hydrolases"/>
    <property type="match status" value="1"/>
</dbReference>
<keyword evidence="5 9" id="KW-0547">Nucleotide-binding</keyword>
<evidence type="ECO:0000256" key="4">
    <source>
        <dbReference type="ARBA" id="ARBA00022679"/>
    </source>
</evidence>
<evidence type="ECO:0000256" key="8">
    <source>
        <dbReference type="ARBA" id="ARBA00030128"/>
    </source>
</evidence>
<dbReference type="PANTHER" id="PTHR23117">
    <property type="entry name" value="GUANYLATE KINASE-RELATED"/>
    <property type="match status" value="1"/>
</dbReference>
<dbReference type="HAMAP" id="MF_00328">
    <property type="entry name" value="Guanylate_kinase"/>
    <property type="match status" value="1"/>
</dbReference>
<dbReference type="InterPro" id="IPR027417">
    <property type="entry name" value="P-loop_NTPase"/>
</dbReference>
<keyword evidence="12" id="KW-1185">Reference proteome</keyword>
<gene>
    <name evidence="9 11" type="primary">gmk</name>
    <name evidence="11" type="ORF">GCM10010909_35580</name>
</gene>
<organism evidence="11 12">
    <name type="scientific">Acidocella aquatica</name>
    <dbReference type="NCBI Taxonomy" id="1922313"/>
    <lineage>
        <taxon>Bacteria</taxon>
        <taxon>Pseudomonadati</taxon>
        <taxon>Pseudomonadota</taxon>
        <taxon>Alphaproteobacteria</taxon>
        <taxon>Acetobacterales</taxon>
        <taxon>Acidocellaceae</taxon>
        <taxon>Acidocella</taxon>
    </lineage>
</organism>
<protein>
    <recommendedName>
        <fullName evidence="3 9">Guanylate kinase</fullName>
        <ecNumber evidence="2 9">2.7.4.8</ecNumber>
    </recommendedName>
    <alternativeName>
        <fullName evidence="8 9">GMP kinase</fullName>
    </alternativeName>
</protein>
<dbReference type="GO" id="GO:0016301">
    <property type="term" value="F:kinase activity"/>
    <property type="evidence" value="ECO:0007669"/>
    <property type="project" value="UniProtKB-KW"/>
</dbReference>
<evidence type="ECO:0000256" key="7">
    <source>
        <dbReference type="ARBA" id="ARBA00022840"/>
    </source>
</evidence>
<dbReference type="SMART" id="SM00072">
    <property type="entry name" value="GuKc"/>
    <property type="match status" value="1"/>
</dbReference>
<evidence type="ECO:0000256" key="9">
    <source>
        <dbReference type="HAMAP-Rule" id="MF_00328"/>
    </source>
</evidence>
<evidence type="ECO:0000256" key="2">
    <source>
        <dbReference type="ARBA" id="ARBA00012961"/>
    </source>
</evidence>
<name>A0ABQ6AAC1_9PROT</name>
<dbReference type="InterPro" id="IPR017665">
    <property type="entry name" value="Guanylate_kinase"/>
</dbReference>
<comment type="catalytic activity">
    <reaction evidence="9">
        <text>GMP + ATP = GDP + ADP</text>
        <dbReference type="Rhea" id="RHEA:20780"/>
        <dbReference type="ChEBI" id="CHEBI:30616"/>
        <dbReference type="ChEBI" id="CHEBI:58115"/>
        <dbReference type="ChEBI" id="CHEBI:58189"/>
        <dbReference type="ChEBI" id="CHEBI:456216"/>
        <dbReference type="EC" id="2.7.4.8"/>
    </reaction>
</comment>
<comment type="function">
    <text evidence="9">Essential for recycling GMP and indirectly, cGMP.</text>
</comment>
<evidence type="ECO:0000313" key="11">
    <source>
        <dbReference type="EMBL" id="GLR68876.1"/>
    </source>
</evidence>
<keyword evidence="6 9" id="KW-0418">Kinase</keyword>
<keyword evidence="9" id="KW-0963">Cytoplasm</keyword>
<evidence type="ECO:0000256" key="1">
    <source>
        <dbReference type="ARBA" id="ARBA00005790"/>
    </source>
</evidence>
<dbReference type="CDD" id="cd00071">
    <property type="entry name" value="GMPK"/>
    <property type="match status" value="1"/>
</dbReference>
<evidence type="ECO:0000259" key="10">
    <source>
        <dbReference type="PROSITE" id="PS50052"/>
    </source>
</evidence>
<dbReference type="PANTHER" id="PTHR23117:SF13">
    <property type="entry name" value="GUANYLATE KINASE"/>
    <property type="match status" value="1"/>
</dbReference>
<accession>A0ABQ6AAC1</accession>
<evidence type="ECO:0000313" key="12">
    <source>
        <dbReference type="Proteomes" id="UP001156641"/>
    </source>
</evidence>
<evidence type="ECO:0000256" key="6">
    <source>
        <dbReference type="ARBA" id="ARBA00022777"/>
    </source>
</evidence>
<dbReference type="Gene3D" id="3.30.63.10">
    <property type="entry name" value="Guanylate Kinase phosphate binding domain"/>
    <property type="match status" value="1"/>
</dbReference>
<comment type="similarity">
    <text evidence="1 9">Belongs to the guanylate kinase family.</text>
</comment>
<dbReference type="NCBIfam" id="TIGR03263">
    <property type="entry name" value="guanyl_kin"/>
    <property type="match status" value="1"/>
</dbReference>
<evidence type="ECO:0000256" key="5">
    <source>
        <dbReference type="ARBA" id="ARBA00022741"/>
    </source>
</evidence>
<dbReference type="EC" id="2.7.4.8" evidence="2 9"/>
<proteinExistence type="inferred from homology"/>
<keyword evidence="7 9" id="KW-0067">ATP-binding</keyword>
<comment type="caution">
    <text evidence="11">The sequence shown here is derived from an EMBL/GenBank/DDBJ whole genome shotgun (WGS) entry which is preliminary data.</text>
</comment>
<dbReference type="InterPro" id="IPR008144">
    <property type="entry name" value="Guanylate_kin-like_dom"/>
</dbReference>
<dbReference type="InterPro" id="IPR008145">
    <property type="entry name" value="GK/Ca_channel_bsu"/>
</dbReference>
<dbReference type="Pfam" id="PF00625">
    <property type="entry name" value="Guanylate_kin"/>
    <property type="match status" value="1"/>
</dbReference>